<reference evidence="3 4" key="1">
    <citation type="submission" date="2024-09" db="EMBL/GenBank/DDBJ databases">
        <authorList>
            <person name="Sun Q."/>
            <person name="Mori K."/>
        </authorList>
    </citation>
    <scope>NUCLEOTIDE SEQUENCE [LARGE SCALE GENOMIC DNA]</scope>
    <source>
        <strain evidence="3 4">CCM 7415</strain>
    </source>
</reference>
<dbReference type="PANTHER" id="PTHR35149:SF2">
    <property type="entry name" value="DUF262 DOMAIN-CONTAINING PROTEIN"/>
    <property type="match status" value="1"/>
</dbReference>
<sequence length="701" mass="80539">MQAADVSLAQLIQGPKQFLIPIFQRTYSWHEPHCCQLFRDIVRAGASSRIESHFTGSVVLIPNHQTMASIPQWQVVDGQQRLTTVTLLMAALVKQASELGIEQVGMTPIQAIRGYFLANEYGQGSAAYKLLLTKGDRNTLCALIDGRALPEGGSQNVVDNFQLFCNWLPDASTIEQVYQGFQKLKVVQVMLQQGQDDPQAIFESLNSTGVDLTQADLIRNYVLMRQEYEIQTRLYQDYWFPMEQLFGSEGSYRFDRFMQDFLTLETGSNTLLRSQDVYSVFKEWFSEQSEKHDVEQPLKRLLMLAKPHAAFMFGTEQNKSLREAFKRLRSLAEVVSPTVMRLYETYANEEDGTSALSEAQFLEAIDCLESYLLRRQVCGMQTRSLGNTFANLAQQIELDNPLETLKVALARFKRTSRFPSDSEFEYALKNHELYGLRILKYLLSNLENRRSKEKINTASFSVEHVMPQNEKLRAEWREMLGDRWKEIQETWLHRLGNLTLTGYNSEYSDSGFAEKKSTLNGFKDSPLRLNRYIAEQDIWTENQMRERGDMLTAKAIKIWGALDVDEKLVAEYELRDRQVRSEQYDIESVLGKRNLKLYNALQEVVLSLGEDISPIASHKNVTFYTLSAFLQVVPRSGYLGLIMGVEQEELDPELAQEVDPTHQWSYIRHGNLTGVYSWVAKEDHIQEVLPIIQQAYEQALS</sequence>
<dbReference type="PANTHER" id="PTHR35149">
    <property type="entry name" value="SLL5132 PROTEIN"/>
    <property type="match status" value="1"/>
</dbReference>
<dbReference type="InterPro" id="IPR004919">
    <property type="entry name" value="GmrSD_N"/>
</dbReference>
<gene>
    <name evidence="3" type="ORF">ACFFHW_07920</name>
</gene>
<dbReference type="Pfam" id="PF03235">
    <property type="entry name" value="GmrSD_N"/>
    <property type="match status" value="1"/>
</dbReference>
<dbReference type="Proteomes" id="UP001589814">
    <property type="component" value="Unassembled WGS sequence"/>
</dbReference>
<feature type="domain" description="GmrSD restriction endonucleases C-terminal" evidence="2">
    <location>
        <begin position="419"/>
        <end position="553"/>
    </location>
</feature>
<keyword evidence="4" id="KW-1185">Reference proteome</keyword>
<dbReference type="RefSeq" id="WP_033195855.1">
    <property type="nucleotide sequence ID" value="NZ_JBHLVX010000029.1"/>
</dbReference>
<organism evidence="3 4">
    <name type="scientific">Kushneria aurantia</name>
    <dbReference type="NCBI Taxonomy" id="504092"/>
    <lineage>
        <taxon>Bacteria</taxon>
        <taxon>Pseudomonadati</taxon>
        <taxon>Pseudomonadota</taxon>
        <taxon>Gammaproteobacteria</taxon>
        <taxon>Oceanospirillales</taxon>
        <taxon>Halomonadaceae</taxon>
        <taxon>Kushneria</taxon>
    </lineage>
</organism>
<accession>A0ABV6G317</accession>
<dbReference type="EMBL" id="JBHLVX010000029">
    <property type="protein sequence ID" value="MFC0267913.1"/>
    <property type="molecule type" value="Genomic_DNA"/>
</dbReference>
<evidence type="ECO:0000313" key="4">
    <source>
        <dbReference type="Proteomes" id="UP001589814"/>
    </source>
</evidence>
<evidence type="ECO:0000259" key="2">
    <source>
        <dbReference type="Pfam" id="PF07510"/>
    </source>
</evidence>
<comment type="caution">
    <text evidence="3">The sequence shown here is derived from an EMBL/GenBank/DDBJ whole genome shotgun (WGS) entry which is preliminary data.</text>
</comment>
<name>A0ABV6G317_9GAMM</name>
<feature type="domain" description="GmrSD restriction endonucleases N-terminal" evidence="1">
    <location>
        <begin position="8"/>
        <end position="222"/>
    </location>
</feature>
<proteinExistence type="predicted"/>
<evidence type="ECO:0000259" key="1">
    <source>
        <dbReference type="Pfam" id="PF03235"/>
    </source>
</evidence>
<dbReference type="Pfam" id="PF07510">
    <property type="entry name" value="GmrSD_C"/>
    <property type="match status" value="1"/>
</dbReference>
<evidence type="ECO:0000313" key="3">
    <source>
        <dbReference type="EMBL" id="MFC0267913.1"/>
    </source>
</evidence>
<protein>
    <submittedName>
        <fullName evidence="3">DUF262 domain-containing protein</fullName>
    </submittedName>
</protein>
<dbReference type="InterPro" id="IPR011089">
    <property type="entry name" value="GmrSD_C"/>
</dbReference>